<protein>
    <submittedName>
        <fullName evidence="1">Uncharacterized protein</fullName>
    </submittedName>
</protein>
<organism evidence="1 2">
    <name type="scientific">Enterococcus faecalis ERV63</name>
    <dbReference type="NCBI Taxonomy" id="1134793"/>
    <lineage>
        <taxon>Bacteria</taxon>
        <taxon>Bacillati</taxon>
        <taxon>Bacillota</taxon>
        <taxon>Bacilli</taxon>
        <taxon>Lactobacillales</taxon>
        <taxon>Enterococcaceae</taxon>
        <taxon>Enterococcus</taxon>
    </lineage>
</organism>
<dbReference type="Proteomes" id="UP000004117">
    <property type="component" value="Unassembled WGS sequence"/>
</dbReference>
<dbReference type="AlphaFoldDB" id="A0AAV3GPK9"/>
<name>A0AAV3GPK9_ENTFL</name>
<comment type="caution">
    <text evidence="1">The sequence shown here is derived from an EMBL/GenBank/DDBJ whole genome shotgun (WGS) entry which is preliminary data.</text>
</comment>
<accession>A0AAV3GPK9</accession>
<evidence type="ECO:0000313" key="1">
    <source>
        <dbReference type="EMBL" id="EJV19330.1"/>
    </source>
</evidence>
<proteinExistence type="predicted"/>
<evidence type="ECO:0000313" key="2">
    <source>
        <dbReference type="Proteomes" id="UP000004117"/>
    </source>
</evidence>
<gene>
    <name evidence="1" type="ORF">HMPREF1336_00600</name>
</gene>
<dbReference type="EMBL" id="ALZR01000027">
    <property type="protein sequence ID" value="EJV19330.1"/>
    <property type="molecule type" value="Genomic_DNA"/>
</dbReference>
<reference evidence="1 2" key="1">
    <citation type="submission" date="2012-04" db="EMBL/GenBank/DDBJ databases">
        <authorList>
            <person name="Weinstock G."/>
            <person name="Sodergren E."/>
            <person name="Lobos E.A."/>
            <person name="Fulton L."/>
            <person name="Fulton R."/>
            <person name="Courtney L."/>
            <person name="Fronick C."/>
            <person name="O'Laughlin M."/>
            <person name="Godfrey J."/>
            <person name="Wilson R.M."/>
            <person name="Miner T."/>
            <person name="Farmer C."/>
            <person name="Delehaunty K."/>
            <person name="Cordes M."/>
            <person name="Minx P."/>
            <person name="Tomlinson C."/>
            <person name="Chen J."/>
            <person name="Wollam A."/>
            <person name="Pepin K.H."/>
            <person name="Bhonagiri V."/>
            <person name="Zhang X."/>
            <person name="Suruliraj S."/>
            <person name="Warren W."/>
            <person name="Mitreva M."/>
            <person name="Mardis E.R."/>
            <person name="Wilson R.K."/>
        </authorList>
    </citation>
    <scope>NUCLEOTIDE SEQUENCE [LARGE SCALE GENOMIC DNA]</scope>
    <source>
        <strain evidence="1 2">ERV63</strain>
    </source>
</reference>
<sequence length="40" mass="4748">MFIPPNKKLIVTASIPHNECREIQRKPDEMEKIDQTLLRN</sequence>